<name>A0A0A2A218_PROMR</name>
<protein>
    <submittedName>
        <fullName evidence="1">Uncharacterized protein</fullName>
    </submittedName>
</protein>
<evidence type="ECO:0000313" key="1">
    <source>
        <dbReference type="EMBL" id="KGF95610.1"/>
    </source>
</evidence>
<dbReference type="AlphaFoldDB" id="A0A0A2A218"/>
<comment type="caution">
    <text evidence="1">The sequence shown here is derived from an EMBL/GenBank/DDBJ whole genome shotgun (WGS) entry which is preliminary data.</text>
</comment>
<accession>A0A0A2A218</accession>
<dbReference type="STRING" id="93057.EU95_1302"/>
<gene>
    <name evidence="1" type="ORF">EU95_1302</name>
</gene>
<dbReference type="Proteomes" id="UP000030355">
    <property type="component" value="Unassembled WGS sequence"/>
</dbReference>
<proteinExistence type="predicted"/>
<organism evidence="1 2">
    <name type="scientific">Prochlorococcus marinus str. MIT 9201</name>
    <dbReference type="NCBI Taxonomy" id="93057"/>
    <lineage>
        <taxon>Bacteria</taxon>
        <taxon>Bacillati</taxon>
        <taxon>Cyanobacteriota</taxon>
        <taxon>Cyanophyceae</taxon>
        <taxon>Synechococcales</taxon>
        <taxon>Prochlorococcaceae</taxon>
        <taxon>Prochlorococcus</taxon>
    </lineage>
</organism>
<reference evidence="2" key="1">
    <citation type="journal article" date="2014" name="Sci. Data">
        <title>Genomes of diverse isolates of the marine cyanobacterium Prochlorococcus.</title>
        <authorList>
            <person name="Biller S."/>
            <person name="Berube P."/>
            <person name="Thompson J."/>
            <person name="Kelly L."/>
            <person name="Roggensack S."/>
            <person name="Awad L."/>
            <person name="Roache-Johnson K."/>
            <person name="Ding H."/>
            <person name="Giovannoni S.J."/>
            <person name="Moore L.R."/>
            <person name="Chisholm S.W."/>
        </authorList>
    </citation>
    <scope>NUCLEOTIDE SEQUENCE [LARGE SCALE GENOMIC DNA]</scope>
    <source>
        <strain evidence="2">MIT 9201</strain>
    </source>
</reference>
<dbReference type="EMBL" id="JNAL01000014">
    <property type="protein sequence ID" value="KGF95610.1"/>
    <property type="molecule type" value="Genomic_DNA"/>
</dbReference>
<sequence length="37" mass="4145">MLGEMLGEDLSFLEKVVAISTMLSLMDKNLITPPPFY</sequence>
<evidence type="ECO:0000313" key="2">
    <source>
        <dbReference type="Proteomes" id="UP000030355"/>
    </source>
</evidence>